<organism evidence="2 3">
    <name type="scientific">Culex pipiens pipiens</name>
    <name type="common">Northern house mosquito</name>
    <dbReference type="NCBI Taxonomy" id="38569"/>
    <lineage>
        <taxon>Eukaryota</taxon>
        <taxon>Metazoa</taxon>
        <taxon>Ecdysozoa</taxon>
        <taxon>Arthropoda</taxon>
        <taxon>Hexapoda</taxon>
        <taxon>Insecta</taxon>
        <taxon>Pterygota</taxon>
        <taxon>Neoptera</taxon>
        <taxon>Endopterygota</taxon>
        <taxon>Diptera</taxon>
        <taxon>Nematocera</taxon>
        <taxon>Culicoidea</taxon>
        <taxon>Culicidae</taxon>
        <taxon>Culicinae</taxon>
        <taxon>Culicini</taxon>
        <taxon>Culex</taxon>
        <taxon>Culex</taxon>
    </lineage>
</organism>
<sequence>KLNNHKMFKQIVTVLALCQLAALVQAQFGWGFGTSVGSRLFNSSTQTSGQIPTIFQLFPQLPNIWDIFGSASNAFQQAAQNAINTAQDVANRTISGATNSTG</sequence>
<gene>
    <name evidence="2" type="ORF">pipiens_018747</name>
</gene>
<evidence type="ECO:0008006" key="4">
    <source>
        <dbReference type="Google" id="ProtNLM"/>
    </source>
</evidence>
<reference evidence="2 3" key="1">
    <citation type="submission" date="2024-05" db="EMBL/GenBank/DDBJ databases">
        <title>Culex pipiens pipiens assembly and annotation.</title>
        <authorList>
            <person name="Alout H."/>
            <person name="Durand T."/>
        </authorList>
    </citation>
    <scope>NUCLEOTIDE SEQUENCE [LARGE SCALE GENOMIC DNA]</scope>
    <source>
        <strain evidence="2">HA-2024</strain>
        <tissue evidence="2">Whole body</tissue>
    </source>
</reference>
<feature type="chain" id="PRO_5044885353" description="Salivary secreted protein" evidence="1">
    <location>
        <begin position="27"/>
        <end position="102"/>
    </location>
</feature>
<comment type="caution">
    <text evidence="2">The sequence shown here is derived from an EMBL/GenBank/DDBJ whole genome shotgun (WGS) entry which is preliminary data.</text>
</comment>
<accession>A0ABD1DYF9</accession>
<evidence type="ECO:0000313" key="3">
    <source>
        <dbReference type="Proteomes" id="UP001562425"/>
    </source>
</evidence>
<dbReference type="AlphaFoldDB" id="A0ABD1DYF9"/>
<dbReference type="Proteomes" id="UP001562425">
    <property type="component" value="Unassembled WGS sequence"/>
</dbReference>
<keyword evidence="1" id="KW-0732">Signal</keyword>
<evidence type="ECO:0000313" key="2">
    <source>
        <dbReference type="EMBL" id="KAL1404718.1"/>
    </source>
</evidence>
<protein>
    <recommendedName>
        <fullName evidence="4">Salivary secreted protein</fullName>
    </recommendedName>
</protein>
<proteinExistence type="predicted"/>
<keyword evidence="3" id="KW-1185">Reference proteome</keyword>
<feature type="non-terminal residue" evidence="2">
    <location>
        <position position="1"/>
    </location>
</feature>
<dbReference type="EMBL" id="JBEHCU010000094">
    <property type="protein sequence ID" value="KAL1404718.1"/>
    <property type="molecule type" value="Genomic_DNA"/>
</dbReference>
<feature type="signal peptide" evidence="1">
    <location>
        <begin position="1"/>
        <end position="26"/>
    </location>
</feature>
<name>A0ABD1DYF9_CULPP</name>
<evidence type="ECO:0000256" key="1">
    <source>
        <dbReference type="SAM" id="SignalP"/>
    </source>
</evidence>